<evidence type="ECO:0000256" key="8">
    <source>
        <dbReference type="ARBA" id="ARBA00023186"/>
    </source>
</evidence>
<evidence type="ECO:0000256" key="3">
    <source>
        <dbReference type="ARBA" id="ARBA00022475"/>
    </source>
</evidence>
<comment type="subcellular location">
    <subcellularLocation>
        <location evidence="1">Cell inner membrane</location>
        <topology evidence="1">Multi-pass membrane protein</topology>
    </subcellularLocation>
    <subcellularLocation>
        <location evidence="9">Membrane</location>
        <topology evidence="9">Multi-pass membrane protein</topology>
    </subcellularLocation>
</comment>
<keyword evidence="3" id="KW-1003">Cell membrane</keyword>
<evidence type="ECO:0000256" key="10">
    <source>
        <dbReference type="SAM" id="MobiDB-lite"/>
    </source>
</evidence>
<keyword evidence="6 11" id="KW-1133">Transmembrane helix</keyword>
<evidence type="ECO:0000256" key="11">
    <source>
        <dbReference type="SAM" id="Phobius"/>
    </source>
</evidence>
<evidence type="ECO:0000313" key="14">
    <source>
        <dbReference type="Proteomes" id="UP000001203"/>
    </source>
</evidence>
<dbReference type="CDD" id="cd20070">
    <property type="entry name" value="5TM_YidC_Alb3"/>
    <property type="match status" value="1"/>
</dbReference>
<evidence type="ECO:0000256" key="6">
    <source>
        <dbReference type="ARBA" id="ARBA00022989"/>
    </source>
</evidence>
<comment type="similarity">
    <text evidence="9">Belongs to the OXA1/ALB3/YidC family.</text>
</comment>
<evidence type="ECO:0000256" key="1">
    <source>
        <dbReference type="ARBA" id="ARBA00004429"/>
    </source>
</evidence>
<dbReference type="InterPro" id="IPR028055">
    <property type="entry name" value="YidC/Oxa/ALB_C"/>
</dbReference>
<keyword evidence="8" id="KW-0143">Chaperone</keyword>
<dbReference type="GO" id="GO:0032977">
    <property type="term" value="F:membrane insertase activity"/>
    <property type="evidence" value="ECO:0007669"/>
    <property type="project" value="InterPro"/>
</dbReference>
<gene>
    <name evidence="13" type="ordered locus">cce_1364</name>
</gene>
<dbReference type="RefSeq" id="WP_009544181.1">
    <property type="nucleotide sequence ID" value="NC_010546.1"/>
</dbReference>
<dbReference type="EMBL" id="CP000806">
    <property type="protein sequence ID" value="ACB50714.1"/>
    <property type="molecule type" value="Genomic_DNA"/>
</dbReference>
<dbReference type="GO" id="GO:0051205">
    <property type="term" value="P:protein insertion into membrane"/>
    <property type="evidence" value="ECO:0007669"/>
    <property type="project" value="TreeGrafter"/>
</dbReference>
<dbReference type="PANTHER" id="PTHR12428">
    <property type="entry name" value="OXA1"/>
    <property type="match status" value="1"/>
</dbReference>
<dbReference type="GO" id="GO:0015031">
    <property type="term" value="P:protein transport"/>
    <property type="evidence" value="ECO:0007669"/>
    <property type="project" value="UniProtKB-KW"/>
</dbReference>
<evidence type="ECO:0000256" key="2">
    <source>
        <dbReference type="ARBA" id="ARBA00022448"/>
    </source>
</evidence>
<dbReference type="GO" id="GO:0005886">
    <property type="term" value="C:plasma membrane"/>
    <property type="evidence" value="ECO:0007669"/>
    <property type="project" value="UniProtKB-SubCell"/>
</dbReference>
<dbReference type="HOGENOM" id="CLU_038573_0_0_3"/>
<dbReference type="STRING" id="43989.cce_1364"/>
<dbReference type="InterPro" id="IPR047196">
    <property type="entry name" value="YidC_ALB_C"/>
</dbReference>
<accession>B1WWJ0</accession>
<dbReference type="NCBIfam" id="NF002734">
    <property type="entry name" value="PRK02654.1"/>
    <property type="match status" value="1"/>
</dbReference>
<feature type="transmembrane region" description="Helical" evidence="11">
    <location>
        <begin position="95"/>
        <end position="116"/>
    </location>
</feature>
<dbReference type="KEGG" id="cyt:cce_1364"/>
<keyword evidence="2" id="KW-0813">Transport</keyword>
<proteinExistence type="inferred from homology"/>
<feature type="compositionally biased region" description="Basic and acidic residues" evidence="10">
    <location>
        <begin position="352"/>
        <end position="369"/>
    </location>
</feature>
<evidence type="ECO:0000256" key="4">
    <source>
        <dbReference type="ARBA" id="ARBA00022692"/>
    </source>
</evidence>
<feature type="transmembrane region" description="Helical" evidence="11">
    <location>
        <begin position="20"/>
        <end position="45"/>
    </location>
</feature>
<feature type="domain" description="Membrane insertase YidC/Oxa/ALB C-terminal" evidence="12">
    <location>
        <begin position="27"/>
        <end position="340"/>
    </location>
</feature>
<evidence type="ECO:0000256" key="7">
    <source>
        <dbReference type="ARBA" id="ARBA00023136"/>
    </source>
</evidence>
<dbReference type="OrthoDB" id="9780552at2"/>
<sequence>MDFGIGFISTNIMLPILDFFYGIVPSYGFAIIALTLVIRFGLYPLSAGQIRNMRKMRITQPLMKERQAEIQRRYKDDPTKQQEEMGKLMQEFGNPLAGCLPLLLQMPILFALFATLRGSPFANINYTVDVQILPSEQIERVVPQPYATKTNNIYVSDGVHYPIAALLPGGNKLGVGEKTNIEFQTSEGKSLSKLVEQNPESDIQPTYEVTKGEERVKINEDGTIEALAPGEATIQATIPGIAANTGFLFIKALGQVGVVNDDGTINYDILGMILFFGASIYINQELSGSSGGGAQQQQAINKITPLLFSGMFLFFPLPAGVLMYIVVANVFQTLQTLVLMREPLPENLQKLLEEQEKTEKGRETLPFEKRSKKKEKTS</sequence>
<dbReference type="eggNOG" id="COG0706">
    <property type="taxonomic scope" value="Bacteria"/>
</dbReference>
<feature type="region of interest" description="Disordered" evidence="10">
    <location>
        <begin position="352"/>
        <end position="378"/>
    </location>
</feature>
<evidence type="ECO:0000259" key="12">
    <source>
        <dbReference type="Pfam" id="PF02096"/>
    </source>
</evidence>
<dbReference type="InterPro" id="IPR001708">
    <property type="entry name" value="YidC/ALB3/OXA1/COX18"/>
</dbReference>
<feature type="transmembrane region" description="Helical" evidence="11">
    <location>
        <begin position="306"/>
        <end position="331"/>
    </location>
</feature>
<keyword evidence="14" id="KW-1185">Reference proteome</keyword>
<name>B1WWJ0_CROS5</name>
<evidence type="ECO:0000256" key="5">
    <source>
        <dbReference type="ARBA" id="ARBA00022927"/>
    </source>
</evidence>
<protein>
    <submittedName>
        <fullName evidence="13">60 kD inner membrane insertion protein</fullName>
    </submittedName>
</protein>
<dbReference type="Proteomes" id="UP000001203">
    <property type="component" value="Chromosome circular"/>
</dbReference>
<keyword evidence="4 9" id="KW-0812">Transmembrane</keyword>
<reference evidence="13 14" key="1">
    <citation type="journal article" date="2008" name="Proc. Natl. Acad. Sci. U.S.A.">
        <title>The genome of Cyanothece 51142, a unicellular diazotrophic cyanobacterium important in the marine nitrogen cycle.</title>
        <authorList>
            <person name="Welsh E.A."/>
            <person name="Liberton M."/>
            <person name="Stoeckel J."/>
            <person name="Loh T."/>
            <person name="Elvitigala T."/>
            <person name="Wang C."/>
            <person name="Wollam A."/>
            <person name="Fulton R.S."/>
            <person name="Clifton S.W."/>
            <person name="Jacobs J.M."/>
            <person name="Aurora R."/>
            <person name="Ghosh B.K."/>
            <person name="Sherman L.A."/>
            <person name="Smith R.D."/>
            <person name="Wilson R.K."/>
            <person name="Pakrasi H.B."/>
        </authorList>
    </citation>
    <scope>NUCLEOTIDE SEQUENCE [LARGE SCALE GENOMIC DNA]</scope>
    <source>
        <strain evidence="14">ATCC 51142 / BH68</strain>
    </source>
</reference>
<keyword evidence="5" id="KW-0653">Protein transport</keyword>
<dbReference type="AlphaFoldDB" id="B1WWJ0"/>
<dbReference type="PANTHER" id="PTHR12428:SF65">
    <property type="entry name" value="CYTOCHROME C OXIDASE ASSEMBLY PROTEIN COX18, MITOCHONDRIAL"/>
    <property type="match status" value="1"/>
</dbReference>
<keyword evidence="7 11" id="KW-0472">Membrane</keyword>
<dbReference type="Pfam" id="PF02096">
    <property type="entry name" value="60KD_IMP"/>
    <property type="match status" value="1"/>
</dbReference>
<dbReference type="NCBIfam" id="TIGR03592">
    <property type="entry name" value="yidC_oxa1_cterm"/>
    <property type="match status" value="1"/>
</dbReference>
<evidence type="ECO:0000256" key="9">
    <source>
        <dbReference type="RuleBase" id="RU003945"/>
    </source>
</evidence>
<organism evidence="13 14">
    <name type="scientific">Crocosphaera subtropica (strain ATCC 51142 / BH68)</name>
    <name type="common">Cyanothece sp. (strain ATCC 51142)</name>
    <dbReference type="NCBI Taxonomy" id="43989"/>
    <lineage>
        <taxon>Bacteria</taxon>
        <taxon>Bacillati</taxon>
        <taxon>Cyanobacteriota</taxon>
        <taxon>Cyanophyceae</taxon>
        <taxon>Oscillatoriophycideae</taxon>
        <taxon>Chroococcales</taxon>
        <taxon>Aphanothecaceae</taxon>
        <taxon>Crocosphaera</taxon>
        <taxon>Crocosphaera subtropica</taxon>
    </lineage>
</organism>
<evidence type="ECO:0000313" key="13">
    <source>
        <dbReference type="EMBL" id="ACB50714.1"/>
    </source>
</evidence>